<organism evidence="1 2">
    <name type="scientific">Dreissena polymorpha</name>
    <name type="common">Zebra mussel</name>
    <name type="synonym">Mytilus polymorpha</name>
    <dbReference type="NCBI Taxonomy" id="45954"/>
    <lineage>
        <taxon>Eukaryota</taxon>
        <taxon>Metazoa</taxon>
        <taxon>Spiralia</taxon>
        <taxon>Lophotrochozoa</taxon>
        <taxon>Mollusca</taxon>
        <taxon>Bivalvia</taxon>
        <taxon>Autobranchia</taxon>
        <taxon>Heteroconchia</taxon>
        <taxon>Euheterodonta</taxon>
        <taxon>Imparidentia</taxon>
        <taxon>Neoheterodontei</taxon>
        <taxon>Myida</taxon>
        <taxon>Dreissenoidea</taxon>
        <taxon>Dreissenidae</taxon>
        <taxon>Dreissena</taxon>
    </lineage>
</organism>
<reference evidence="1" key="2">
    <citation type="submission" date="2020-11" db="EMBL/GenBank/DDBJ databases">
        <authorList>
            <person name="McCartney M.A."/>
            <person name="Auch B."/>
            <person name="Kono T."/>
            <person name="Mallez S."/>
            <person name="Becker A."/>
            <person name="Gohl D.M."/>
            <person name="Silverstein K.A.T."/>
            <person name="Koren S."/>
            <person name="Bechman K.B."/>
            <person name="Herman A."/>
            <person name="Abrahante J.E."/>
            <person name="Garbe J."/>
        </authorList>
    </citation>
    <scope>NUCLEOTIDE SEQUENCE</scope>
    <source>
        <strain evidence="1">Duluth1</strain>
        <tissue evidence="1">Whole animal</tissue>
    </source>
</reference>
<reference evidence="1" key="1">
    <citation type="journal article" date="2019" name="bioRxiv">
        <title>The Genome of the Zebra Mussel, Dreissena polymorpha: A Resource for Invasive Species Research.</title>
        <authorList>
            <person name="McCartney M.A."/>
            <person name="Auch B."/>
            <person name="Kono T."/>
            <person name="Mallez S."/>
            <person name="Zhang Y."/>
            <person name="Obille A."/>
            <person name="Becker A."/>
            <person name="Abrahante J.E."/>
            <person name="Garbe J."/>
            <person name="Badalamenti J.P."/>
            <person name="Herman A."/>
            <person name="Mangelson H."/>
            <person name="Liachko I."/>
            <person name="Sullivan S."/>
            <person name="Sone E.D."/>
            <person name="Koren S."/>
            <person name="Silverstein K.A.T."/>
            <person name="Beckman K.B."/>
            <person name="Gohl D.M."/>
        </authorList>
    </citation>
    <scope>NUCLEOTIDE SEQUENCE</scope>
    <source>
        <strain evidence="1">Duluth1</strain>
        <tissue evidence="1">Whole animal</tissue>
    </source>
</reference>
<keyword evidence="2" id="KW-1185">Reference proteome</keyword>
<evidence type="ECO:0000313" key="2">
    <source>
        <dbReference type="Proteomes" id="UP000828390"/>
    </source>
</evidence>
<evidence type="ECO:0000313" key="1">
    <source>
        <dbReference type="EMBL" id="KAH3859431.1"/>
    </source>
</evidence>
<gene>
    <name evidence="1" type="ORF">DPMN_102245</name>
</gene>
<comment type="caution">
    <text evidence="1">The sequence shown here is derived from an EMBL/GenBank/DDBJ whole genome shotgun (WGS) entry which is preliminary data.</text>
</comment>
<accession>A0A9D4LK58</accession>
<dbReference type="AlphaFoldDB" id="A0A9D4LK58"/>
<sequence length="57" mass="6564">MFAVTDDLPLVADWVMRETNKTDKTGIQWTLTHILLRTSADGLRYLVIRATKDRTTN</sequence>
<proteinExistence type="predicted"/>
<name>A0A9D4LK58_DREPO</name>
<dbReference type="EMBL" id="JAIWYP010000003">
    <property type="protein sequence ID" value="KAH3859431.1"/>
    <property type="molecule type" value="Genomic_DNA"/>
</dbReference>
<protein>
    <submittedName>
        <fullName evidence="1">Uncharacterized protein</fullName>
    </submittedName>
</protein>
<dbReference type="Proteomes" id="UP000828390">
    <property type="component" value="Unassembled WGS sequence"/>
</dbReference>